<dbReference type="EMBL" id="DS989870">
    <property type="protein sequence ID" value="EDX71748.1"/>
    <property type="molecule type" value="Genomic_DNA"/>
</dbReference>
<proteinExistence type="predicted"/>
<organism evidence="1 2">
    <name type="scientific">Coleofasciculus chthonoplastes PCC 7420</name>
    <dbReference type="NCBI Taxonomy" id="118168"/>
    <lineage>
        <taxon>Bacteria</taxon>
        <taxon>Bacillati</taxon>
        <taxon>Cyanobacteriota</taxon>
        <taxon>Cyanophyceae</taxon>
        <taxon>Coleofasciculales</taxon>
        <taxon>Coleofasciculaceae</taxon>
        <taxon>Coleofasciculus</taxon>
    </lineage>
</organism>
<reference evidence="1 2" key="1">
    <citation type="submission" date="2008-07" db="EMBL/GenBank/DDBJ databases">
        <authorList>
            <person name="Tandeau de Marsac N."/>
            <person name="Ferriera S."/>
            <person name="Johnson J."/>
            <person name="Kravitz S."/>
            <person name="Beeson K."/>
            <person name="Sutton G."/>
            <person name="Rogers Y.-H."/>
            <person name="Friedman R."/>
            <person name="Frazier M."/>
            <person name="Venter J.C."/>
        </authorList>
    </citation>
    <scope>NUCLEOTIDE SEQUENCE [LARGE SCALE GENOMIC DNA]</scope>
    <source>
        <strain evidence="1 2">PCC 7420</strain>
    </source>
</reference>
<sequence length="276" mass="32340">MNCFQIIKSVLDEAYSQISGNEEEKDSFIKAKLDELIENYKRLLDGIQIDYSNPITRFAYIYKYVTSHANLVYTIIEDSDELNRIFDQEKVNVACIGGGPGSDFLGILKYLMRNEKTPKVKFQLCDREKTWAESWSDVDDKVDPKFTISTSYLPLDVTDPLDWRSHTKYFQSDIFTMIYFMSELSSLRDDANEYFSNLFSAVKSNALFLFIDNNNPEFYDWFDELAKEHGLEIMESRETDMIVPFDENKSDLGEYYDKFSYPKLRANVAYRIGRKI</sequence>
<dbReference type="RefSeq" id="WP_006105457.1">
    <property type="nucleotide sequence ID" value="NZ_DS989870.1"/>
</dbReference>
<name>B4W2B9_9CYAN</name>
<evidence type="ECO:0000313" key="1">
    <source>
        <dbReference type="EMBL" id="EDX71748.1"/>
    </source>
</evidence>
<dbReference type="AlphaFoldDB" id="B4W2B9"/>
<evidence type="ECO:0008006" key="3">
    <source>
        <dbReference type="Google" id="ProtNLM"/>
    </source>
</evidence>
<keyword evidence="2" id="KW-1185">Reference proteome</keyword>
<dbReference type="HOGENOM" id="CLU_1007246_0_0_3"/>
<dbReference type="Proteomes" id="UP000003835">
    <property type="component" value="Unassembled WGS sequence"/>
</dbReference>
<dbReference type="OrthoDB" id="581496at2"/>
<protein>
    <recommendedName>
        <fullName evidence="3">Class I SAM-dependent methyltransferase</fullName>
    </recommendedName>
</protein>
<gene>
    <name evidence="1" type="ORF">MC7420_2414</name>
</gene>
<evidence type="ECO:0000313" key="2">
    <source>
        <dbReference type="Proteomes" id="UP000003835"/>
    </source>
</evidence>
<accession>B4W2B9</accession>